<dbReference type="AlphaFoldDB" id="A0A1G2ABP7"/>
<name>A0A1G2ABP7_9BACT</name>
<gene>
    <name evidence="2" type="ORF">A3H61_01955</name>
</gene>
<dbReference type="EMBL" id="MHJU01000005">
    <property type="protein sequence ID" value="OGY73926.1"/>
    <property type="molecule type" value="Genomic_DNA"/>
</dbReference>
<accession>A0A1G2ABP7</accession>
<keyword evidence="1" id="KW-0812">Transmembrane</keyword>
<dbReference type="Proteomes" id="UP000178315">
    <property type="component" value="Unassembled WGS sequence"/>
</dbReference>
<organism evidence="2 3">
    <name type="scientific">Candidatus Jacksonbacteria bacterium RIFCSPLOWO2_02_FULL_44_20</name>
    <dbReference type="NCBI Taxonomy" id="1798460"/>
    <lineage>
        <taxon>Bacteria</taxon>
        <taxon>Candidatus Jacksoniibacteriota</taxon>
    </lineage>
</organism>
<comment type="caution">
    <text evidence="2">The sequence shown here is derived from an EMBL/GenBank/DDBJ whole genome shotgun (WGS) entry which is preliminary data.</text>
</comment>
<evidence type="ECO:0000256" key="1">
    <source>
        <dbReference type="SAM" id="Phobius"/>
    </source>
</evidence>
<protein>
    <submittedName>
        <fullName evidence="2">Uncharacterized protein</fullName>
    </submittedName>
</protein>
<evidence type="ECO:0000313" key="2">
    <source>
        <dbReference type="EMBL" id="OGY73926.1"/>
    </source>
</evidence>
<keyword evidence="1" id="KW-0472">Membrane</keyword>
<sequence length="101" mass="11617">MNSKKNTIIPYRQVFQFAGKAISEHIHYCNIIFLIIVAVWLYLFITDYYLAPKEDFSFIASKSSEIYDVALNGKAFNDAYMSYRNKQTAGVAVPSFVKNPF</sequence>
<reference evidence="2 3" key="1">
    <citation type="journal article" date="2016" name="Nat. Commun.">
        <title>Thousands of microbial genomes shed light on interconnected biogeochemical processes in an aquifer system.</title>
        <authorList>
            <person name="Anantharaman K."/>
            <person name="Brown C.T."/>
            <person name="Hug L.A."/>
            <person name="Sharon I."/>
            <person name="Castelle C.J."/>
            <person name="Probst A.J."/>
            <person name="Thomas B.C."/>
            <person name="Singh A."/>
            <person name="Wilkins M.J."/>
            <person name="Karaoz U."/>
            <person name="Brodie E.L."/>
            <person name="Williams K.H."/>
            <person name="Hubbard S.S."/>
            <person name="Banfield J.F."/>
        </authorList>
    </citation>
    <scope>NUCLEOTIDE SEQUENCE [LARGE SCALE GENOMIC DNA]</scope>
</reference>
<evidence type="ECO:0000313" key="3">
    <source>
        <dbReference type="Proteomes" id="UP000178315"/>
    </source>
</evidence>
<feature type="transmembrane region" description="Helical" evidence="1">
    <location>
        <begin position="25"/>
        <end position="45"/>
    </location>
</feature>
<proteinExistence type="predicted"/>
<keyword evidence="1" id="KW-1133">Transmembrane helix</keyword>